<reference evidence="2" key="1">
    <citation type="journal article" date="2014" name="Int. J. Syst. Evol. Microbiol.">
        <title>Complete genome sequence of Corynebacterium casei LMG S-19264T (=DSM 44701T), isolated from a smear-ripened cheese.</title>
        <authorList>
            <consortium name="US DOE Joint Genome Institute (JGI-PGF)"/>
            <person name="Walter F."/>
            <person name="Albersmeier A."/>
            <person name="Kalinowski J."/>
            <person name="Ruckert C."/>
        </authorList>
    </citation>
    <scope>NUCLEOTIDE SEQUENCE</scope>
    <source>
        <strain evidence="2">NBRC 108769</strain>
    </source>
</reference>
<sequence length="270" mass="31511">MSLRKLYYSFPPNLRLTIRKLVFGITDLFHQEKYDNGLPVPPRSLIYTGGGDFKETGNRFVSYFKAHGLEKEDRVLDIGSGIGRMALPLTMFLDGKYVGLDIMHQGVDWCNEHISDKYPNFRFIYLDLKNDLYRMTGENAATLKFPLPESNFNFSFLISVFTHMQPAEVEQYLKEIHRCLTPGGKCFATFFIYESEETLAKNHFEPFIVQDEDHALMDEKVKAANVAYHFSYLKKLFQEIGFELKHYSKGKWKDDKSEEDFQDFVVLEKI</sequence>
<accession>A0AA37SP07</accession>
<feature type="domain" description="Methyltransferase type 11" evidence="1">
    <location>
        <begin position="76"/>
        <end position="187"/>
    </location>
</feature>
<dbReference type="GO" id="GO:0008757">
    <property type="term" value="F:S-adenosylmethionine-dependent methyltransferase activity"/>
    <property type="evidence" value="ECO:0007669"/>
    <property type="project" value="InterPro"/>
</dbReference>
<dbReference type="EMBL" id="BSOH01000005">
    <property type="protein sequence ID" value="GLR16464.1"/>
    <property type="molecule type" value="Genomic_DNA"/>
</dbReference>
<dbReference type="AlphaFoldDB" id="A0AA37SP07"/>
<dbReference type="InterPro" id="IPR029063">
    <property type="entry name" value="SAM-dependent_MTases_sf"/>
</dbReference>
<dbReference type="InterPro" id="IPR013216">
    <property type="entry name" value="Methyltransf_11"/>
</dbReference>
<protein>
    <submittedName>
        <fullName evidence="2">Methyltransferase</fullName>
    </submittedName>
</protein>
<keyword evidence="3" id="KW-1185">Reference proteome</keyword>
<evidence type="ECO:0000313" key="2">
    <source>
        <dbReference type="EMBL" id="GLR16464.1"/>
    </source>
</evidence>
<proteinExistence type="predicted"/>
<dbReference type="Gene3D" id="3.40.50.150">
    <property type="entry name" value="Vaccinia Virus protein VP39"/>
    <property type="match status" value="1"/>
</dbReference>
<dbReference type="GO" id="GO:0032259">
    <property type="term" value="P:methylation"/>
    <property type="evidence" value="ECO:0007669"/>
    <property type="project" value="UniProtKB-KW"/>
</dbReference>
<name>A0AA37SP07_9BACT</name>
<gene>
    <name evidence="2" type="ORF">GCM10007940_10790</name>
</gene>
<evidence type="ECO:0000313" key="3">
    <source>
        <dbReference type="Proteomes" id="UP001156666"/>
    </source>
</evidence>
<dbReference type="CDD" id="cd02440">
    <property type="entry name" value="AdoMet_MTases"/>
    <property type="match status" value="1"/>
</dbReference>
<dbReference type="RefSeq" id="WP_235293267.1">
    <property type="nucleotide sequence ID" value="NZ_BSOH01000005.1"/>
</dbReference>
<organism evidence="2 3">
    <name type="scientific">Portibacter lacus</name>
    <dbReference type="NCBI Taxonomy" id="1099794"/>
    <lineage>
        <taxon>Bacteria</taxon>
        <taxon>Pseudomonadati</taxon>
        <taxon>Bacteroidota</taxon>
        <taxon>Saprospiria</taxon>
        <taxon>Saprospirales</taxon>
        <taxon>Haliscomenobacteraceae</taxon>
        <taxon>Portibacter</taxon>
    </lineage>
</organism>
<keyword evidence="2" id="KW-0808">Transferase</keyword>
<evidence type="ECO:0000259" key="1">
    <source>
        <dbReference type="Pfam" id="PF08241"/>
    </source>
</evidence>
<comment type="caution">
    <text evidence="2">The sequence shown here is derived from an EMBL/GenBank/DDBJ whole genome shotgun (WGS) entry which is preliminary data.</text>
</comment>
<dbReference type="Proteomes" id="UP001156666">
    <property type="component" value="Unassembled WGS sequence"/>
</dbReference>
<reference evidence="2" key="2">
    <citation type="submission" date="2023-01" db="EMBL/GenBank/DDBJ databases">
        <title>Draft genome sequence of Portibacter lacus strain NBRC 108769.</title>
        <authorList>
            <person name="Sun Q."/>
            <person name="Mori K."/>
        </authorList>
    </citation>
    <scope>NUCLEOTIDE SEQUENCE</scope>
    <source>
        <strain evidence="2">NBRC 108769</strain>
    </source>
</reference>
<dbReference type="SUPFAM" id="SSF53335">
    <property type="entry name" value="S-adenosyl-L-methionine-dependent methyltransferases"/>
    <property type="match status" value="1"/>
</dbReference>
<dbReference type="Pfam" id="PF08241">
    <property type="entry name" value="Methyltransf_11"/>
    <property type="match status" value="1"/>
</dbReference>
<keyword evidence="2" id="KW-0489">Methyltransferase</keyword>